<keyword evidence="7" id="KW-1185">Reference proteome</keyword>
<evidence type="ECO:0000259" key="5">
    <source>
        <dbReference type="PROSITE" id="PS01124"/>
    </source>
</evidence>
<dbReference type="GO" id="GO:0003700">
    <property type="term" value="F:DNA-binding transcription factor activity"/>
    <property type="evidence" value="ECO:0007669"/>
    <property type="project" value="InterPro"/>
</dbReference>
<comment type="caution">
    <text evidence="6">The sequence shown here is derived from an EMBL/GenBank/DDBJ whole genome shotgun (WGS) entry which is preliminary data.</text>
</comment>
<dbReference type="PANTHER" id="PTHR46796">
    <property type="entry name" value="HTH-TYPE TRANSCRIPTIONAL ACTIVATOR RHAS-RELATED"/>
    <property type="match status" value="1"/>
</dbReference>
<dbReference type="AlphaFoldDB" id="A0A916UQD9"/>
<dbReference type="Pfam" id="PF12833">
    <property type="entry name" value="HTH_18"/>
    <property type="match status" value="1"/>
</dbReference>
<dbReference type="InterPro" id="IPR050204">
    <property type="entry name" value="AraC_XylS_family_regulators"/>
</dbReference>
<accession>A0A916UQD9</accession>
<dbReference type="RefSeq" id="WP_188611374.1">
    <property type="nucleotide sequence ID" value="NZ_BMGG01000008.1"/>
</dbReference>
<dbReference type="SMART" id="SM00342">
    <property type="entry name" value="HTH_ARAC"/>
    <property type="match status" value="1"/>
</dbReference>
<dbReference type="InterPro" id="IPR018060">
    <property type="entry name" value="HTH_AraC"/>
</dbReference>
<dbReference type="PRINTS" id="PR00032">
    <property type="entry name" value="HTHARAC"/>
</dbReference>
<gene>
    <name evidence="6" type="ORF">GCM10010994_44660</name>
</gene>
<sequence>MQSRAKSCAGSGQGERSDPKIATLTSRLSTADLNNLMLALEIDVVALTEILVPRGHRVEMGMIDAPAIHYNLKGSGRMSINRGPNVQLVPHLLIIVPPNTPFSIEVGGGDHATRLIGRDCWKRDDEGLLRVAVPNEKPEVVQICGFFNACFGHSVGLFRDLREPVVEQFDPSDKIDGKLREAMHELLSQEVGMGAMTASLLKQVIIALARRSLKSSQNWTDRFSILADRQITRAFADMVARPGAAHSVQSLASSASLSRSAFMARFSDVFGRSPMAILRDLRMRQAALELATTPAPVDVVAHNAGYQSRSSFVRAFRKAYSLDPSDYRQGVKSVGDDERA</sequence>
<name>A0A916UQD9_9HYPH</name>
<keyword evidence="1" id="KW-0805">Transcription regulation</keyword>
<dbReference type="PROSITE" id="PS01124">
    <property type="entry name" value="HTH_ARAC_FAMILY_2"/>
    <property type="match status" value="1"/>
</dbReference>
<proteinExistence type="predicted"/>
<evidence type="ECO:0000256" key="3">
    <source>
        <dbReference type="ARBA" id="ARBA00023163"/>
    </source>
</evidence>
<feature type="domain" description="HTH araC/xylS-type" evidence="5">
    <location>
        <begin position="229"/>
        <end position="330"/>
    </location>
</feature>
<protein>
    <recommendedName>
        <fullName evidence="5">HTH araC/xylS-type domain-containing protein</fullName>
    </recommendedName>
</protein>
<dbReference type="PANTHER" id="PTHR46796:SF13">
    <property type="entry name" value="HTH-TYPE TRANSCRIPTIONAL ACTIVATOR RHAS"/>
    <property type="match status" value="1"/>
</dbReference>
<evidence type="ECO:0000256" key="2">
    <source>
        <dbReference type="ARBA" id="ARBA00023125"/>
    </source>
</evidence>
<dbReference type="SUPFAM" id="SSF46689">
    <property type="entry name" value="Homeodomain-like"/>
    <property type="match status" value="1"/>
</dbReference>
<evidence type="ECO:0000256" key="4">
    <source>
        <dbReference type="SAM" id="MobiDB-lite"/>
    </source>
</evidence>
<dbReference type="InterPro" id="IPR020449">
    <property type="entry name" value="Tscrpt_reg_AraC-type_HTH"/>
</dbReference>
<reference evidence="6" key="2">
    <citation type="submission" date="2020-09" db="EMBL/GenBank/DDBJ databases">
        <authorList>
            <person name="Sun Q."/>
            <person name="Zhou Y."/>
        </authorList>
    </citation>
    <scope>NUCLEOTIDE SEQUENCE</scope>
    <source>
        <strain evidence="6">CGMCC 1.12919</strain>
    </source>
</reference>
<dbReference type="Proteomes" id="UP000637002">
    <property type="component" value="Unassembled WGS sequence"/>
</dbReference>
<keyword evidence="3" id="KW-0804">Transcription</keyword>
<dbReference type="EMBL" id="BMGG01000008">
    <property type="protein sequence ID" value="GGC81753.1"/>
    <property type="molecule type" value="Genomic_DNA"/>
</dbReference>
<reference evidence="6" key="1">
    <citation type="journal article" date="2014" name="Int. J. Syst. Evol. Microbiol.">
        <title>Complete genome sequence of Corynebacterium casei LMG S-19264T (=DSM 44701T), isolated from a smear-ripened cheese.</title>
        <authorList>
            <consortium name="US DOE Joint Genome Institute (JGI-PGF)"/>
            <person name="Walter F."/>
            <person name="Albersmeier A."/>
            <person name="Kalinowski J."/>
            <person name="Ruckert C."/>
        </authorList>
    </citation>
    <scope>NUCLEOTIDE SEQUENCE</scope>
    <source>
        <strain evidence="6">CGMCC 1.12919</strain>
    </source>
</reference>
<dbReference type="InterPro" id="IPR009057">
    <property type="entry name" value="Homeodomain-like_sf"/>
</dbReference>
<evidence type="ECO:0000313" key="7">
    <source>
        <dbReference type="Proteomes" id="UP000637002"/>
    </source>
</evidence>
<keyword evidence="2" id="KW-0238">DNA-binding</keyword>
<evidence type="ECO:0000313" key="6">
    <source>
        <dbReference type="EMBL" id="GGC81753.1"/>
    </source>
</evidence>
<organism evidence="6 7">
    <name type="scientific">Chelatococcus reniformis</name>
    <dbReference type="NCBI Taxonomy" id="1494448"/>
    <lineage>
        <taxon>Bacteria</taxon>
        <taxon>Pseudomonadati</taxon>
        <taxon>Pseudomonadota</taxon>
        <taxon>Alphaproteobacteria</taxon>
        <taxon>Hyphomicrobiales</taxon>
        <taxon>Chelatococcaceae</taxon>
        <taxon>Chelatococcus</taxon>
    </lineage>
</organism>
<dbReference type="GO" id="GO:0043565">
    <property type="term" value="F:sequence-specific DNA binding"/>
    <property type="evidence" value="ECO:0007669"/>
    <property type="project" value="InterPro"/>
</dbReference>
<evidence type="ECO:0000256" key="1">
    <source>
        <dbReference type="ARBA" id="ARBA00023015"/>
    </source>
</evidence>
<dbReference type="Gene3D" id="1.10.10.60">
    <property type="entry name" value="Homeodomain-like"/>
    <property type="match status" value="1"/>
</dbReference>
<feature type="region of interest" description="Disordered" evidence="4">
    <location>
        <begin position="1"/>
        <end position="20"/>
    </location>
</feature>